<evidence type="ECO:0000313" key="2">
    <source>
        <dbReference type="EMBL" id="KAF5845310.1"/>
    </source>
</evidence>
<protein>
    <recommendedName>
        <fullName evidence="1">Transposase Tc1-like domain-containing protein</fullName>
    </recommendedName>
</protein>
<gene>
    <name evidence="3" type="ORF">GGP41_001778</name>
    <name evidence="2" type="ORF">GGP41_002858</name>
    <name evidence="4" type="ORF">GGP41_006594</name>
</gene>
<reference evidence="4" key="1">
    <citation type="submission" date="2019-11" db="EMBL/GenBank/DDBJ databases">
        <title>Bipolaris sorokiniana Genome sequencing.</title>
        <authorList>
            <person name="Wang H."/>
        </authorList>
    </citation>
    <scope>NUCLEOTIDE SEQUENCE</scope>
</reference>
<dbReference type="EMBL" id="WNKQ01000019">
    <property type="protein sequence ID" value="KAF5845310.1"/>
    <property type="molecule type" value="Genomic_DNA"/>
</dbReference>
<proteinExistence type="predicted"/>
<dbReference type="SUPFAM" id="SSF46689">
    <property type="entry name" value="Homeodomain-like"/>
    <property type="match status" value="1"/>
</dbReference>
<evidence type="ECO:0000259" key="1">
    <source>
        <dbReference type="Pfam" id="PF01498"/>
    </source>
</evidence>
<dbReference type="Pfam" id="PF01498">
    <property type="entry name" value="HTH_Tnp_Tc3_2"/>
    <property type="match status" value="1"/>
</dbReference>
<dbReference type="GO" id="GO:0006313">
    <property type="term" value="P:DNA transposition"/>
    <property type="evidence" value="ECO:0007669"/>
    <property type="project" value="InterPro"/>
</dbReference>
<accession>A0A8H5ZR22</accession>
<name>A0A8H5ZR22_COCSA</name>
<dbReference type="EMBL" id="WNKQ01000001">
    <property type="protein sequence ID" value="KAF5853827.1"/>
    <property type="molecule type" value="Genomic_DNA"/>
</dbReference>
<dbReference type="InterPro" id="IPR002492">
    <property type="entry name" value="Transposase_Tc1-like"/>
</dbReference>
<evidence type="ECO:0000313" key="4">
    <source>
        <dbReference type="EMBL" id="KAF5853827.1"/>
    </source>
</evidence>
<dbReference type="GO" id="GO:0015074">
    <property type="term" value="P:DNA integration"/>
    <property type="evidence" value="ECO:0007669"/>
    <property type="project" value="InterPro"/>
</dbReference>
<evidence type="ECO:0000313" key="3">
    <source>
        <dbReference type="EMBL" id="KAF5853228.1"/>
    </source>
</evidence>
<dbReference type="Gene3D" id="1.10.10.10">
    <property type="entry name" value="Winged helix-like DNA-binding domain superfamily/Winged helix DNA-binding domain"/>
    <property type="match status" value="1"/>
</dbReference>
<dbReference type="GO" id="GO:0003677">
    <property type="term" value="F:DNA binding"/>
    <property type="evidence" value="ECO:0007669"/>
    <property type="project" value="InterPro"/>
</dbReference>
<dbReference type="EMBL" id="WNKQ01000002">
    <property type="protein sequence ID" value="KAF5853228.1"/>
    <property type="molecule type" value="Genomic_DNA"/>
</dbReference>
<sequence length="190" mass="21941">MPSFSTKISNSRMPNGELSEAQRIFILAQAEGGCGTAEIANALGCSRRAVQKVIHRWKTDSTTTRRDRMGRPPKLTSRDHRRLLRIVKREPKIEYSALVREAGFWDTQHDQPTISRSTIQRVLDEEGYHKFRSKRRPFISSPVAKIRYEFAQRWCNFSWDGDTVVKFSDECSIARGSGRNTQWPKNGLKR</sequence>
<evidence type="ECO:0000313" key="5">
    <source>
        <dbReference type="Proteomes" id="UP000624244"/>
    </source>
</evidence>
<comment type="caution">
    <text evidence="4">The sequence shown here is derived from an EMBL/GenBank/DDBJ whole genome shotgun (WGS) entry which is preliminary data.</text>
</comment>
<dbReference type="Pfam" id="PF13551">
    <property type="entry name" value="HTH_29"/>
    <property type="match status" value="1"/>
</dbReference>
<organism evidence="4 5">
    <name type="scientific">Cochliobolus sativus</name>
    <name type="common">Common root rot and spot blotch fungus</name>
    <name type="synonym">Bipolaris sorokiniana</name>
    <dbReference type="NCBI Taxonomy" id="45130"/>
    <lineage>
        <taxon>Eukaryota</taxon>
        <taxon>Fungi</taxon>
        <taxon>Dikarya</taxon>
        <taxon>Ascomycota</taxon>
        <taxon>Pezizomycotina</taxon>
        <taxon>Dothideomycetes</taxon>
        <taxon>Pleosporomycetidae</taxon>
        <taxon>Pleosporales</taxon>
        <taxon>Pleosporineae</taxon>
        <taxon>Pleosporaceae</taxon>
        <taxon>Bipolaris</taxon>
    </lineage>
</organism>
<dbReference type="InterPro" id="IPR036388">
    <property type="entry name" value="WH-like_DNA-bd_sf"/>
</dbReference>
<feature type="domain" description="Transposase Tc1-like" evidence="1">
    <location>
        <begin position="80"/>
        <end position="156"/>
    </location>
</feature>
<dbReference type="InterPro" id="IPR009057">
    <property type="entry name" value="Homeodomain-like_sf"/>
</dbReference>
<dbReference type="AlphaFoldDB" id="A0A8H5ZR22"/>
<dbReference type="Proteomes" id="UP000624244">
    <property type="component" value="Unassembled WGS sequence"/>
</dbReference>